<dbReference type="InterPro" id="IPR036514">
    <property type="entry name" value="SGNH_hydro_sf"/>
</dbReference>
<dbReference type="SUPFAM" id="SSF52266">
    <property type="entry name" value="SGNH hydrolase"/>
    <property type="match status" value="1"/>
</dbReference>
<dbReference type="Gene3D" id="3.40.50.1110">
    <property type="entry name" value="SGNH hydrolase"/>
    <property type="match status" value="1"/>
</dbReference>
<evidence type="ECO:0000313" key="5">
    <source>
        <dbReference type="Proteomes" id="UP001470752"/>
    </source>
</evidence>
<evidence type="ECO:0000313" key="4">
    <source>
        <dbReference type="EMBL" id="MEQ2414316.1"/>
    </source>
</evidence>
<evidence type="ECO:0000256" key="1">
    <source>
        <dbReference type="SAM" id="MobiDB-lite"/>
    </source>
</evidence>
<feature type="compositionally biased region" description="Low complexity" evidence="1">
    <location>
        <begin position="53"/>
        <end position="64"/>
    </location>
</feature>
<gene>
    <name evidence="4" type="ORF">AAAX94_14980</name>
</gene>
<reference evidence="4 5" key="1">
    <citation type="submission" date="2024-04" db="EMBL/GenBank/DDBJ databases">
        <title>Human intestinal bacterial collection.</title>
        <authorList>
            <person name="Pauvert C."/>
            <person name="Hitch T.C.A."/>
            <person name="Clavel T."/>
        </authorList>
    </citation>
    <scope>NUCLEOTIDE SEQUENCE [LARGE SCALE GENOMIC DNA]</scope>
    <source>
        <strain evidence="4 5">CLA-AA-H161</strain>
    </source>
</reference>
<keyword evidence="2" id="KW-0732">Signal</keyword>
<dbReference type="GO" id="GO:0016787">
    <property type="term" value="F:hydrolase activity"/>
    <property type="evidence" value="ECO:0007669"/>
    <property type="project" value="UniProtKB-KW"/>
</dbReference>
<sequence length="460" mass="50000">MKRKAFIMAMVMCMMGSAVGTTGMTVYAEENTAESEESVETEESTESEEGTETEASVETSTEAGDTLAEGQVLLPASEAVFTEGEGVGPDNEKEPTSYDEEVGMIRAAAQGTEIVYTVPEGAEGTYDMYLTVSKVLAVFSSQPFTFTINDGETFSVPVDLQVPADSPASYTEDGEYDEGTLTDSGRFLIKQSLELKAGDTIKVTCAFGCKAPTLKGMVFPYVGDVLLAPAGSEVPTGYDNTVKTVPEADPSDPLAGLNIIWLGSSVTYGAQAGGHYSMVDAIQDNHPGTVCEKYAISATTLVNEKEDSYVGRMKLISKDETPDLFVVQLSTNDATTGKPMGEVTDSTDPADFDDTTIAGAIETIISYVKETFGCPVVFYTGTYAEKENYEEMVDLLLQIQEKWGIGVVDMFHNEDMTAIYGTDLYNEYMHDEVHPFRKGYVEWWTPVIEEYLTEFLGENK</sequence>
<dbReference type="Pfam" id="PF13472">
    <property type="entry name" value="Lipase_GDSL_2"/>
    <property type="match status" value="1"/>
</dbReference>
<keyword evidence="4" id="KW-0378">Hydrolase</keyword>
<dbReference type="EMBL" id="JBBNFW010000188">
    <property type="protein sequence ID" value="MEQ2414316.1"/>
    <property type="molecule type" value="Genomic_DNA"/>
</dbReference>
<feature type="region of interest" description="Disordered" evidence="1">
    <location>
        <begin position="30"/>
        <end position="64"/>
    </location>
</feature>
<feature type="signal peptide" evidence="2">
    <location>
        <begin position="1"/>
        <end position="20"/>
    </location>
</feature>
<evidence type="ECO:0000259" key="3">
    <source>
        <dbReference type="Pfam" id="PF13472"/>
    </source>
</evidence>
<organism evidence="4 5">
    <name type="scientific">Blautia acetigignens</name>
    <dbReference type="NCBI Taxonomy" id="2981783"/>
    <lineage>
        <taxon>Bacteria</taxon>
        <taxon>Bacillati</taxon>
        <taxon>Bacillota</taxon>
        <taxon>Clostridia</taxon>
        <taxon>Lachnospirales</taxon>
        <taxon>Lachnospiraceae</taxon>
        <taxon>Blautia</taxon>
    </lineage>
</organism>
<keyword evidence="5" id="KW-1185">Reference proteome</keyword>
<name>A0ABV1CPK3_9FIRM</name>
<dbReference type="InterPro" id="IPR013830">
    <property type="entry name" value="SGNH_hydro"/>
</dbReference>
<accession>A0ABV1CPK3</accession>
<evidence type="ECO:0000256" key="2">
    <source>
        <dbReference type="SAM" id="SignalP"/>
    </source>
</evidence>
<feature type="chain" id="PRO_5046003307" evidence="2">
    <location>
        <begin position="21"/>
        <end position="460"/>
    </location>
</feature>
<protein>
    <submittedName>
        <fullName evidence="4">SGNH/GDSL hydrolase family protein</fullName>
    </submittedName>
</protein>
<dbReference type="Proteomes" id="UP001470752">
    <property type="component" value="Unassembled WGS sequence"/>
</dbReference>
<comment type="caution">
    <text evidence="4">The sequence shown here is derived from an EMBL/GenBank/DDBJ whole genome shotgun (WGS) entry which is preliminary data.</text>
</comment>
<feature type="compositionally biased region" description="Acidic residues" evidence="1">
    <location>
        <begin position="31"/>
        <end position="52"/>
    </location>
</feature>
<dbReference type="CDD" id="cd00229">
    <property type="entry name" value="SGNH_hydrolase"/>
    <property type="match status" value="1"/>
</dbReference>
<proteinExistence type="predicted"/>
<dbReference type="RefSeq" id="WP_349084446.1">
    <property type="nucleotide sequence ID" value="NZ_JBBNFW010000188.1"/>
</dbReference>
<feature type="domain" description="SGNH hydrolase-type esterase" evidence="3">
    <location>
        <begin position="262"/>
        <end position="440"/>
    </location>
</feature>